<feature type="region of interest" description="Disordered" evidence="2">
    <location>
        <begin position="320"/>
        <end position="396"/>
    </location>
</feature>
<dbReference type="EMBL" id="LVVK01000022">
    <property type="protein sequence ID" value="OPB37564.1"/>
    <property type="molecule type" value="Genomic_DNA"/>
</dbReference>
<dbReference type="Gene3D" id="3.40.50.1580">
    <property type="entry name" value="Nucleoside phosphorylase domain"/>
    <property type="match status" value="1"/>
</dbReference>
<accession>A0A1T3C901</accession>
<dbReference type="SUPFAM" id="SSF48403">
    <property type="entry name" value="Ankyrin repeat"/>
    <property type="match status" value="1"/>
</dbReference>
<dbReference type="PROSITE" id="PS50088">
    <property type="entry name" value="ANK_REPEAT"/>
    <property type="match status" value="1"/>
</dbReference>
<feature type="repeat" description="ANK" evidence="1">
    <location>
        <begin position="625"/>
        <end position="657"/>
    </location>
</feature>
<organism evidence="4 5">
    <name type="scientific">Trichoderma guizhouense</name>
    <dbReference type="NCBI Taxonomy" id="1491466"/>
    <lineage>
        <taxon>Eukaryota</taxon>
        <taxon>Fungi</taxon>
        <taxon>Dikarya</taxon>
        <taxon>Ascomycota</taxon>
        <taxon>Pezizomycotina</taxon>
        <taxon>Sordariomycetes</taxon>
        <taxon>Hypocreomycetidae</taxon>
        <taxon>Hypocreales</taxon>
        <taxon>Hypocreaceae</taxon>
        <taxon>Trichoderma</taxon>
    </lineage>
</organism>
<evidence type="ECO:0000256" key="2">
    <source>
        <dbReference type="SAM" id="MobiDB-lite"/>
    </source>
</evidence>
<gene>
    <name evidence="4" type="ORF">A0O28_0044760</name>
</gene>
<dbReference type="InterPro" id="IPR002110">
    <property type="entry name" value="Ankyrin_rpt"/>
</dbReference>
<dbReference type="SUPFAM" id="SSF53167">
    <property type="entry name" value="Purine and uridine phosphorylases"/>
    <property type="match status" value="1"/>
</dbReference>
<dbReference type="InterPro" id="IPR036770">
    <property type="entry name" value="Ankyrin_rpt-contain_sf"/>
</dbReference>
<feature type="domain" description="Nucleoside phosphorylase" evidence="3">
    <location>
        <begin position="15"/>
        <end position="287"/>
    </location>
</feature>
<dbReference type="InterPro" id="IPR000845">
    <property type="entry name" value="Nucleoside_phosphorylase_d"/>
</dbReference>
<dbReference type="InterPro" id="IPR053137">
    <property type="entry name" value="NLR-like"/>
</dbReference>
<dbReference type="GO" id="GO:0009116">
    <property type="term" value="P:nucleoside metabolic process"/>
    <property type="evidence" value="ECO:0007669"/>
    <property type="project" value="InterPro"/>
</dbReference>
<feature type="compositionally biased region" description="Basic and acidic residues" evidence="2">
    <location>
        <begin position="373"/>
        <end position="391"/>
    </location>
</feature>
<evidence type="ECO:0000313" key="4">
    <source>
        <dbReference type="EMBL" id="OPB37564.1"/>
    </source>
</evidence>
<dbReference type="Gene3D" id="1.25.40.20">
    <property type="entry name" value="Ankyrin repeat-containing domain"/>
    <property type="match status" value="1"/>
</dbReference>
<evidence type="ECO:0000313" key="5">
    <source>
        <dbReference type="Proteomes" id="UP000191004"/>
    </source>
</evidence>
<feature type="region of interest" description="Disordered" evidence="2">
    <location>
        <begin position="418"/>
        <end position="467"/>
    </location>
</feature>
<dbReference type="PANTHER" id="PTHR46082:SF11">
    <property type="entry name" value="AAA+ ATPASE DOMAIN-CONTAINING PROTEIN-RELATED"/>
    <property type="match status" value="1"/>
</dbReference>
<dbReference type="PROSITE" id="PS50297">
    <property type="entry name" value="ANK_REP_REGION"/>
    <property type="match status" value="1"/>
</dbReference>
<keyword evidence="5" id="KW-1185">Reference proteome</keyword>
<evidence type="ECO:0000259" key="3">
    <source>
        <dbReference type="Pfam" id="PF01048"/>
    </source>
</evidence>
<comment type="caution">
    <text evidence="4">The sequence shown here is derived from an EMBL/GenBank/DDBJ whole genome shotgun (WGS) entry which is preliminary data.</text>
</comment>
<dbReference type="PANTHER" id="PTHR46082">
    <property type="entry name" value="ATP/GTP-BINDING PROTEIN-RELATED"/>
    <property type="match status" value="1"/>
</dbReference>
<dbReference type="Pfam" id="PF01048">
    <property type="entry name" value="PNP_UDP_1"/>
    <property type="match status" value="1"/>
</dbReference>
<dbReference type="Proteomes" id="UP000191004">
    <property type="component" value="Unassembled WGS sequence"/>
</dbReference>
<keyword evidence="1" id="KW-0040">ANK repeat</keyword>
<dbReference type="InterPro" id="IPR035994">
    <property type="entry name" value="Nucleoside_phosphorylase_sf"/>
</dbReference>
<dbReference type="Pfam" id="PF12796">
    <property type="entry name" value="Ank_2"/>
    <property type="match status" value="1"/>
</dbReference>
<dbReference type="SMART" id="SM00248">
    <property type="entry name" value="ANK"/>
    <property type="match status" value="2"/>
</dbReference>
<reference evidence="4 5" key="1">
    <citation type="submission" date="2016-04" db="EMBL/GenBank/DDBJ databases">
        <title>Multiple horizontal gene transfer events from other fungi enriched the ability of the initially mycotrophic fungus Trichoderma (Ascomycota) to feed on dead plant biomass.</title>
        <authorList>
            <person name="Atanasova L."/>
            <person name="Chenthamara K."/>
            <person name="Zhang J."/>
            <person name="Grujic M."/>
            <person name="Henrissat B."/>
            <person name="Kuo A."/>
            <person name="Aertz A."/>
            <person name="Salamov A."/>
            <person name="Lipzen A."/>
            <person name="Labutti K."/>
            <person name="Barry K."/>
            <person name="Miao Y."/>
            <person name="Rahimi M.J."/>
            <person name="Shen Q."/>
            <person name="Grigoriev I.V."/>
            <person name="Kubicek C.P."/>
            <person name="Druzhinina I.S."/>
        </authorList>
    </citation>
    <scope>NUCLEOTIDE SEQUENCE [LARGE SCALE GENOMIC DNA]</scope>
    <source>
        <strain evidence="4 5">NJAU 4742</strain>
    </source>
</reference>
<feature type="compositionally biased region" description="Polar residues" evidence="2">
    <location>
        <begin position="333"/>
        <end position="372"/>
    </location>
</feature>
<dbReference type="GO" id="GO:0003824">
    <property type="term" value="F:catalytic activity"/>
    <property type="evidence" value="ECO:0007669"/>
    <property type="project" value="InterPro"/>
</dbReference>
<dbReference type="CDD" id="cd09008">
    <property type="entry name" value="MTAN"/>
    <property type="match status" value="1"/>
</dbReference>
<feature type="compositionally biased region" description="Polar residues" evidence="2">
    <location>
        <begin position="447"/>
        <end position="462"/>
    </location>
</feature>
<name>A0A1T3C901_9HYPO</name>
<proteinExistence type="predicted"/>
<dbReference type="AlphaFoldDB" id="A0A1T3C901"/>
<protein>
    <recommendedName>
        <fullName evidence="3">Nucleoside phosphorylase domain-containing protein</fullName>
    </recommendedName>
</protein>
<evidence type="ECO:0000256" key="1">
    <source>
        <dbReference type="PROSITE-ProRule" id="PRU00023"/>
    </source>
</evidence>
<sequence length="690" mass="75168">MSDESTICYDHDAYTIGWICALPEEAEPAGYLLDHEHPLLRNPPSDINTYTLGSIGKHNVAIACLPAGTIGVTPAATVAQRMVSTFPNIKICLMVGIGGGIPSKVELGDVVISQSKNGNAAVVQWDLGKTQPDGTFKRTGHLNNPPTAVMSALSLLKTKRLVRRKMLSDYLELLQTMPDLEGVYDKPKLTKDQMQVTGGNKGKNEAVNIHYGLIASGSQVIKHTPTRDKINADFNGDVLCIEMEAAGLMNEFPCIVIRGICDYADEQKNDVWHEYAAAVASVCAKALINCLPENEVKGMRAIQDIIPNLLKRFWPGKTVDDTATVKPTKNDNDTQLNDASQTNKSTSVGTDAQSKLNDVSQTNKSTDGGTDAQSKETQHPDPLKQASEPEHSSSAQVEAIESGMNDINLGQKLIVATPNRSSNSDLERAKGLQTLSPEPERDYHHANYQSQGPSPWNGQSNRPLEAPPYQDCRQMLFSQPSQYQGNRPDWSNHLYSSGNSQIPPFAQNNIGAYSIGPQNPYHQQPVYQSPVYGGNGGHPDQYANNSYGHNQASGVWNAMNFSGNGWNNGGQPAMSASGPHNAFASPKLNDPQIGGILFQSVKRGDTAATERLLQSGVDLEIKDTFGHTPLWVAAQNKQLDLMKLLLRYGASQEATNINGQTILAWAMQRRFTNIVDILNSARVPVYNGYY</sequence>